<dbReference type="PRINTS" id="PR00601">
    <property type="entry name" value="BACFERRITIN"/>
</dbReference>
<feature type="domain" description="Ferritin-like diiron" evidence="7">
    <location>
        <begin position="1"/>
        <end position="145"/>
    </location>
</feature>
<evidence type="ECO:0000256" key="4">
    <source>
        <dbReference type="ARBA" id="ARBA00023004"/>
    </source>
</evidence>
<feature type="binding site" description="axial binding residue" evidence="6">
    <location>
        <position position="52"/>
    </location>
    <ligand>
        <name>heme b</name>
        <dbReference type="ChEBI" id="CHEBI:60344"/>
        <note>ligand shared between dimeric partners</note>
    </ligand>
    <ligandPart>
        <name>Fe</name>
        <dbReference type="ChEBI" id="CHEBI:18248"/>
    </ligandPart>
</feature>
<feature type="binding site" evidence="6">
    <location>
        <position position="94"/>
    </location>
    <ligand>
        <name>Fe cation</name>
        <dbReference type="ChEBI" id="CHEBI:24875"/>
        <label>2</label>
    </ligand>
</feature>
<dbReference type="Proteomes" id="UP000003240">
    <property type="component" value="Unassembled WGS sequence"/>
</dbReference>
<evidence type="ECO:0000313" key="8">
    <source>
        <dbReference type="EMBL" id="EGO62793.1"/>
    </source>
</evidence>
<dbReference type="GO" id="GO:0008199">
    <property type="term" value="F:ferric iron binding"/>
    <property type="evidence" value="ECO:0007669"/>
    <property type="project" value="InterPro"/>
</dbReference>
<dbReference type="InterPro" id="IPR009078">
    <property type="entry name" value="Ferritin-like_SF"/>
</dbReference>
<name>F7NMB7_9FIRM</name>
<dbReference type="STRING" id="1009370.ALO_16277"/>
<accession>F7NMB7</accession>
<feature type="binding site" evidence="6">
    <location>
        <position position="127"/>
    </location>
    <ligand>
        <name>Fe cation</name>
        <dbReference type="ChEBI" id="CHEBI:24875"/>
        <label>2</label>
    </ligand>
</feature>
<comment type="similarity">
    <text evidence="5">Belongs to the bacterioferritin family.</text>
</comment>
<dbReference type="GO" id="GO:0020037">
    <property type="term" value="F:heme binding"/>
    <property type="evidence" value="ECO:0007669"/>
    <property type="project" value="TreeGrafter"/>
</dbReference>
<dbReference type="CDD" id="cd00907">
    <property type="entry name" value="Bacterioferritin"/>
    <property type="match status" value="1"/>
</dbReference>
<dbReference type="NCBIfam" id="TIGR00754">
    <property type="entry name" value="bfr"/>
    <property type="match status" value="1"/>
</dbReference>
<feature type="binding site" evidence="6">
    <location>
        <position position="127"/>
    </location>
    <ligand>
        <name>Fe cation</name>
        <dbReference type="ChEBI" id="CHEBI:24875"/>
        <label>1</label>
    </ligand>
</feature>
<evidence type="ECO:0000313" key="9">
    <source>
        <dbReference type="Proteomes" id="UP000003240"/>
    </source>
</evidence>
<dbReference type="PANTHER" id="PTHR30295:SF0">
    <property type="entry name" value="BACTERIOFERRITIN"/>
    <property type="match status" value="1"/>
</dbReference>
<feature type="binding site" evidence="6">
    <location>
        <position position="18"/>
    </location>
    <ligand>
        <name>Fe cation</name>
        <dbReference type="ChEBI" id="CHEBI:24875"/>
        <label>1</label>
    </ligand>
</feature>
<dbReference type="EMBL" id="AFGF01000166">
    <property type="protein sequence ID" value="EGO62793.1"/>
    <property type="molecule type" value="Genomic_DNA"/>
</dbReference>
<evidence type="ECO:0000259" key="7">
    <source>
        <dbReference type="PROSITE" id="PS50905"/>
    </source>
</evidence>
<reference evidence="8 9" key="1">
    <citation type="journal article" date="2011" name="EMBO J.">
        <title>Structural diversity of bacterial flagellar motors.</title>
        <authorList>
            <person name="Chen S."/>
            <person name="Beeby M."/>
            <person name="Murphy G.E."/>
            <person name="Leadbetter J.R."/>
            <person name="Hendrixson D.R."/>
            <person name="Briegel A."/>
            <person name="Li Z."/>
            <person name="Shi J."/>
            <person name="Tocheva E.I."/>
            <person name="Muller A."/>
            <person name="Dobro M.J."/>
            <person name="Jensen G.J."/>
        </authorList>
    </citation>
    <scope>NUCLEOTIDE SEQUENCE [LARGE SCALE GENOMIC DNA]</scope>
    <source>
        <strain evidence="8 9">DSM 6540</strain>
    </source>
</reference>
<keyword evidence="9" id="KW-1185">Reference proteome</keyword>
<gene>
    <name evidence="8" type="ORF">ALO_16277</name>
</gene>
<dbReference type="PIRSF" id="PIRSF002560">
    <property type="entry name" value="Bacterioferritin"/>
    <property type="match status" value="1"/>
</dbReference>
<dbReference type="SUPFAM" id="SSF47240">
    <property type="entry name" value="Ferritin-like"/>
    <property type="match status" value="1"/>
</dbReference>
<dbReference type="Pfam" id="PF00210">
    <property type="entry name" value="Ferritin"/>
    <property type="match status" value="1"/>
</dbReference>
<comment type="catalytic activity">
    <reaction evidence="5">
        <text>4 Fe(2+) + O2 + 4 H(+) = 4 Fe(3+) + 2 H2O</text>
        <dbReference type="Rhea" id="RHEA:11148"/>
        <dbReference type="ChEBI" id="CHEBI:15377"/>
        <dbReference type="ChEBI" id="CHEBI:15378"/>
        <dbReference type="ChEBI" id="CHEBI:15379"/>
        <dbReference type="ChEBI" id="CHEBI:29033"/>
        <dbReference type="ChEBI" id="CHEBI:29034"/>
        <dbReference type="EC" id="1.16.3.1"/>
    </reaction>
</comment>
<dbReference type="GO" id="GO:0006826">
    <property type="term" value="P:iron ion transport"/>
    <property type="evidence" value="ECO:0007669"/>
    <property type="project" value="InterPro"/>
</dbReference>
<proteinExistence type="inferred from homology"/>
<dbReference type="InterPro" id="IPR012347">
    <property type="entry name" value="Ferritin-like"/>
</dbReference>
<dbReference type="PANTHER" id="PTHR30295">
    <property type="entry name" value="BACTERIOFERRITIN"/>
    <property type="match status" value="1"/>
</dbReference>
<dbReference type="Gene3D" id="1.20.1260.10">
    <property type="match status" value="1"/>
</dbReference>
<organism evidence="8 9">
    <name type="scientific">Acetonema longum DSM 6540</name>
    <dbReference type="NCBI Taxonomy" id="1009370"/>
    <lineage>
        <taxon>Bacteria</taxon>
        <taxon>Bacillati</taxon>
        <taxon>Bacillota</taxon>
        <taxon>Negativicutes</taxon>
        <taxon>Acetonemataceae</taxon>
        <taxon>Acetonema</taxon>
    </lineage>
</organism>
<evidence type="ECO:0000256" key="2">
    <source>
        <dbReference type="ARBA" id="ARBA00022617"/>
    </source>
</evidence>
<keyword evidence="4 5" id="KW-0408">Iron</keyword>
<feature type="binding site" evidence="6">
    <location>
        <position position="54"/>
    </location>
    <ligand>
        <name>Fe cation</name>
        <dbReference type="ChEBI" id="CHEBI:24875"/>
        <label>1</label>
    </ligand>
</feature>
<keyword evidence="2" id="KW-0349">Heme</keyword>
<dbReference type="InterPro" id="IPR002024">
    <property type="entry name" value="Bacterioferritin"/>
</dbReference>
<feature type="binding site" evidence="6">
    <location>
        <position position="51"/>
    </location>
    <ligand>
        <name>Fe cation</name>
        <dbReference type="ChEBI" id="CHEBI:24875"/>
        <label>2</label>
    </ligand>
</feature>
<dbReference type="AlphaFoldDB" id="F7NMB7"/>
<feature type="binding site" evidence="6">
    <location>
        <position position="130"/>
    </location>
    <ligand>
        <name>Fe cation</name>
        <dbReference type="ChEBI" id="CHEBI:24875"/>
        <label>2</label>
    </ligand>
</feature>
<evidence type="ECO:0000256" key="3">
    <source>
        <dbReference type="ARBA" id="ARBA00022723"/>
    </source>
</evidence>
<comment type="function">
    <text evidence="5">Iron-storage protein, whose ferroxidase center binds Fe(2+), oxidizes it using dioxygen to Fe(3+), and participates in the subsequent Fe(3+) oxide mineral core formation within the central cavity of the BFR protein shell.</text>
</comment>
<keyword evidence="1 5" id="KW-0409">Iron storage</keyword>
<comment type="caution">
    <text evidence="8">The sequence shown here is derived from an EMBL/GenBank/DDBJ whole genome shotgun (WGS) entry which is preliminary data.</text>
</comment>
<sequence>MKGNPKLIETLNSLLADELSAINQYIVHSEMCANWGYDKLHAKFEMRAIHEMKHAEKLIARILFLEGVPVVSELKAIHIGNDIPKQLECDHAAEEDAIKAYNAAIRLAGDVNDFATREILEHILQDEDAHIDEIEELQDQISHMTLPIFLTTQVGG</sequence>
<evidence type="ECO:0000256" key="5">
    <source>
        <dbReference type="PIRNR" id="PIRNR002560"/>
    </source>
</evidence>
<dbReference type="PROSITE" id="PS50905">
    <property type="entry name" value="FERRITIN_LIKE"/>
    <property type="match status" value="1"/>
</dbReference>
<dbReference type="OrthoDB" id="9792238at2"/>
<dbReference type="GO" id="GO:0004322">
    <property type="term" value="F:ferroxidase activity"/>
    <property type="evidence" value="ECO:0007669"/>
    <property type="project" value="UniProtKB-EC"/>
</dbReference>
<evidence type="ECO:0000256" key="6">
    <source>
        <dbReference type="PIRSR" id="PIRSR002560-1"/>
    </source>
</evidence>
<evidence type="ECO:0000256" key="1">
    <source>
        <dbReference type="ARBA" id="ARBA00022434"/>
    </source>
</evidence>
<dbReference type="InterPro" id="IPR009040">
    <property type="entry name" value="Ferritin-like_diiron"/>
</dbReference>
<dbReference type="eggNOG" id="COG2193">
    <property type="taxonomic scope" value="Bacteria"/>
</dbReference>
<dbReference type="InterPro" id="IPR008331">
    <property type="entry name" value="Ferritin_DPS_dom"/>
</dbReference>
<dbReference type="EC" id="1.16.3.1" evidence="5"/>
<protein>
    <recommendedName>
        <fullName evidence="5">Bacterioferritin</fullName>
        <ecNumber evidence="5">1.16.3.1</ecNumber>
    </recommendedName>
</protein>
<feature type="binding site" evidence="6">
    <location>
        <position position="51"/>
    </location>
    <ligand>
        <name>Fe cation</name>
        <dbReference type="ChEBI" id="CHEBI:24875"/>
        <label>1</label>
    </ligand>
</feature>
<dbReference type="GO" id="GO:0005829">
    <property type="term" value="C:cytosol"/>
    <property type="evidence" value="ECO:0007669"/>
    <property type="project" value="TreeGrafter"/>
</dbReference>
<dbReference type="GO" id="GO:0006879">
    <property type="term" value="P:intracellular iron ion homeostasis"/>
    <property type="evidence" value="ECO:0007669"/>
    <property type="project" value="UniProtKB-KW"/>
</dbReference>
<dbReference type="RefSeq" id="WP_004097602.1">
    <property type="nucleotide sequence ID" value="NZ_AFGF01000166.1"/>
</dbReference>
<keyword evidence="3 5" id="KW-0479">Metal-binding</keyword>